<evidence type="ECO:0000313" key="1">
    <source>
        <dbReference type="EnsemblMetazoa" id="GAUT013961-PA"/>
    </source>
</evidence>
<sequence>MKNQNVGEIKFRWLEKVMGQQNTINYCSVPYCLAIESYIVTTAFNQSDSGNAGLKLSIAVPFVTVYCPNDEPTSGVAGTRIVSGDNDSESSSNTDDLYTKGLNFILLPGSVKNV</sequence>
<dbReference type="EnsemblMetazoa" id="GAUT013961-RA">
    <property type="protein sequence ID" value="GAUT013961-PA"/>
    <property type="gene ID" value="GAUT013961"/>
</dbReference>
<dbReference type="Proteomes" id="UP000078200">
    <property type="component" value="Unassembled WGS sequence"/>
</dbReference>
<dbReference type="AlphaFoldDB" id="A0A1A9USL4"/>
<organism evidence="1 2">
    <name type="scientific">Glossina austeni</name>
    <name type="common">Savannah tsetse fly</name>
    <dbReference type="NCBI Taxonomy" id="7395"/>
    <lineage>
        <taxon>Eukaryota</taxon>
        <taxon>Metazoa</taxon>
        <taxon>Ecdysozoa</taxon>
        <taxon>Arthropoda</taxon>
        <taxon>Hexapoda</taxon>
        <taxon>Insecta</taxon>
        <taxon>Pterygota</taxon>
        <taxon>Neoptera</taxon>
        <taxon>Endopterygota</taxon>
        <taxon>Diptera</taxon>
        <taxon>Brachycera</taxon>
        <taxon>Muscomorpha</taxon>
        <taxon>Hippoboscoidea</taxon>
        <taxon>Glossinidae</taxon>
        <taxon>Glossina</taxon>
    </lineage>
</organism>
<protein>
    <submittedName>
        <fullName evidence="1">Uncharacterized protein</fullName>
    </submittedName>
</protein>
<reference evidence="1" key="1">
    <citation type="submission" date="2020-05" db="UniProtKB">
        <authorList>
            <consortium name="EnsemblMetazoa"/>
        </authorList>
    </citation>
    <scope>IDENTIFICATION</scope>
    <source>
        <strain evidence="1">TTRI</strain>
    </source>
</reference>
<evidence type="ECO:0000313" key="2">
    <source>
        <dbReference type="Proteomes" id="UP000078200"/>
    </source>
</evidence>
<proteinExistence type="predicted"/>
<keyword evidence="2" id="KW-1185">Reference proteome</keyword>
<name>A0A1A9USL4_GLOAU</name>
<accession>A0A1A9USL4</accession>
<dbReference type="VEuPathDB" id="VectorBase:GAUT013961"/>